<dbReference type="Gene3D" id="3.10.450.360">
    <property type="match status" value="2"/>
</dbReference>
<keyword evidence="4" id="KW-1185">Reference proteome</keyword>
<name>A0A3S9VQ77_9BACT</name>
<organism evidence="3 4">
    <name type="scientific">Butyricimonas faecalis</name>
    <dbReference type="NCBI Taxonomy" id="2093856"/>
    <lineage>
        <taxon>Bacteria</taxon>
        <taxon>Pseudomonadati</taxon>
        <taxon>Bacteroidota</taxon>
        <taxon>Bacteroidia</taxon>
        <taxon>Bacteroidales</taxon>
        <taxon>Odoribacteraceae</taxon>
        <taxon>Butyricimonas</taxon>
    </lineage>
</organism>
<dbReference type="SUPFAM" id="SSF160574">
    <property type="entry name" value="BT0923-like"/>
    <property type="match status" value="2"/>
</dbReference>
<reference evidence="3 4" key="1">
    <citation type="submission" date="2018-10" db="EMBL/GenBank/DDBJ databases">
        <title>Butyricimonas faecalis sp. nov., isolated from human faeces and emended description of the genus Butyricimonas.</title>
        <authorList>
            <person name="Le Roy T."/>
            <person name="Van der Smissen P."/>
            <person name="Paquot A."/>
            <person name="Delzenne N."/>
            <person name="Muccioli G."/>
            <person name="Collet J.-F."/>
            <person name="Cani P.D."/>
        </authorList>
    </citation>
    <scope>NUCLEOTIDE SEQUENCE [LARGE SCALE GENOMIC DNA]</scope>
    <source>
        <strain evidence="3 4">H184</strain>
    </source>
</reference>
<dbReference type="RefSeq" id="WP_106624839.1">
    <property type="nucleotide sequence ID" value="NZ_CP032819.1"/>
</dbReference>
<sequence length="281" mass="32145">MKTTLVTTLILLTTTLAFSSCKDNGYTPPKNVVSAFKVKYPSAKRVEWEVKNTYQVAEFHIGFTEAEAWFDNNGQWVMTESNVKYSSLPVVIRNSFESGEYGKWKVEDVDKLERSGMETIYIIEAELGEQEVALHYLENGTLVKTLMDNDGRGYQPESAPQAVLQFIQQKYPQANIVEIDQDKGLLKIDIIDQQIMKEVVFNHQNQWVVTTWEVPHNNVPANVMNVLKTSSYANYRIDDIDYEERADGSLVYIFEVKQGNREFDVTIDANHLKIISATPQN</sequence>
<dbReference type="EMBL" id="CP032819">
    <property type="protein sequence ID" value="AZS28659.1"/>
    <property type="molecule type" value="Genomic_DNA"/>
</dbReference>
<feature type="chain" id="PRO_5019303270" description="Putative beta-lactamase-inhibitor-like PepSY-like domain-containing protein" evidence="1">
    <location>
        <begin position="20"/>
        <end position="281"/>
    </location>
</feature>
<dbReference type="Proteomes" id="UP000270673">
    <property type="component" value="Chromosome"/>
</dbReference>
<dbReference type="Pfam" id="PF11396">
    <property type="entry name" value="PepSY_like"/>
    <property type="match status" value="3"/>
</dbReference>
<feature type="domain" description="Putative beta-lactamase-inhibitor-like PepSY-like" evidence="2">
    <location>
        <begin position="159"/>
        <end position="190"/>
    </location>
</feature>
<protein>
    <recommendedName>
        <fullName evidence="2">Putative beta-lactamase-inhibitor-like PepSY-like domain-containing protein</fullName>
    </recommendedName>
</protein>
<feature type="domain" description="Putative beta-lactamase-inhibitor-like PepSY-like" evidence="2">
    <location>
        <begin position="197"/>
        <end position="269"/>
    </location>
</feature>
<gene>
    <name evidence="3" type="ORF">D8S85_03225</name>
</gene>
<dbReference type="KEGG" id="buy:D8S85_03225"/>
<dbReference type="AlphaFoldDB" id="A0A3S9VQ77"/>
<keyword evidence="1" id="KW-0732">Signal</keyword>
<dbReference type="InterPro" id="IPR021533">
    <property type="entry name" value="PepSY-like"/>
</dbReference>
<evidence type="ECO:0000259" key="2">
    <source>
        <dbReference type="Pfam" id="PF11396"/>
    </source>
</evidence>
<evidence type="ECO:0000256" key="1">
    <source>
        <dbReference type="SAM" id="SignalP"/>
    </source>
</evidence>
<feature type="signal peptide" evidence="1">
    <location>
        <begin position="1"/>
        <end position="19"/>
    </location>
</feature>
<feature type="domain" description="Putative beta-lactamase-inhibitor-like PepSY-like" evidence="2">
    <location>
        <begin position="56"/>
        <end position="143"/>
    </location>
</feature>
<dbReference type="PROSITE" id="PS51257">
    <property type="entry name" value="PROKAR_LIPOPROTEIN"/>
    <property type="match status" value="1"/>
</dbReference>
<evidence type="ECO:0000313" key="3">
    <source>
        <dbReference type="EMBL" id="AZS28659.1"/>
    </source>
</evidence>
<accession>A0A3S9VQ77</accession>
<proteinExistence type="predicted"/>
<evidence type="ECO:0000313" key="4">
    <source>
        <dbReference type="Proteomes" id="UP000270673"/>
    </source>
</evidence>
<dbReference type="OrthoDB" id="799540at2"/>